<dbReference type="InterPro" id="IPR036388">
    <property type="entry name" value="WH-like_DNA-bd_sf"/>
</dbReference>
<dbReference type="InterPro" id="IPR036390">
    <property type="entry name" value="WH_DNA-bd_sf"/>
</dbReference>
<dbReference type="GO" id="GO:0003677">
    <property type="term" value="F:DNA binding"/>
    <property type="evidence" value="ECO:0007669"/>
    <property type="project" value="UniProtKB-KW"/>
</dbReference>
<keyword evidence="2" id="KW-0238">DNA-binding</keyword>
<dbReference type="GO" id="GO:0003700">
    <property type="term" value="F:DNA-binding transcription factor activity"/>
    <property type="evidence" value="ECO:0007669"/>
    <property type="project" value="InterPro"/>
</dbReference>
<keyword evidence="6" id="KW-1185">Reference proteome</keyword>
<gene>
    <name evidence="5" type="ordered locus">Rmet_2025</name>
</gene>
<dbReference type="EMBL" id="CP000352">
    <property type="protein sequence ID" value="ABF08904.1"/>
    <property type="molecule type" value="Genomic_DNA"/>
</dbReference>
<dbReference type="eggNOG" id="COG1846">
    <property type="taxonomic scope" value="Bacteria"/>
</dbReference>
<dbReference type="KEGG" id="rme:Rmet_2025"/>
<dbReference type="Pfam" id="PF01047">
    <property type="entry name" value="MarR"/>
    <property type="match status" value="1"/>
</dbReference>
<name>Q1LLS2_CUPMC</name>
<dbReference type="PANTHER" id="PTHR33164">
    <property type="entry name" value="TRANSCRIPTIONAL REGULATOR, MARR FAMILY"/>
    <property type="match status" value="1"/>
</dbReference>
<evidence type="ECO:0000313" key="6">
    <source>
        <dbReference type="Proteomes" id="UP000002429"/>
    </source>
</evidence>
<dbReference type="AlphaFoldDB" id="Q1LLS2"/>
<reference evidence="6" key="1">
    <citation type="journal article" date="2010" name="PLoS ONE">
        <title>The complete genome sequence of Cupriavidus metallidurans strain CH34, a master survivalist in harsh and anthropogenic environments.</title>
        <authorList>
            <person name="Janssen P.J."/>
            <person name="Van Houdt R."/>
            <person name="Moors H."/>
            <person name="Monsieurs P."/>
            <person name="Morin N."/>
            <person name="Michaux A."/>
            <person name="Benotmane M.A."/>
            <person name="Leys N."/>
            <person name="Vallaeys T."/>
            <person name="Lapidus A."/>
            <person name="Monchy S."/>
            <person name="Medigue C."/>
            <person name="Taghavi S."/>
            <person name="McCorkle S."/>
            <person name="Dunn J."/>
            <person name="van der Lelie D."/>
            <person name="Mergeay M."/>
        </authorList>
    </citation>
    <scope>NUCLEOTIDE SEQUENCE [LARGE SCALE GENOMIC DNA]</scope>
    <source>
        <strain evidence="6">ATCC 43123 / DSM 2839 / NBRC 102507 / CH34</strain>
    </source>
</reference>
<evidence type="ECO:0000256" key="1">
    <source>
        <dbReference type="ARBA" id="ARBA00023015"/>
    </source>
</evidence>
<dbReference type="GO" id="GO:0006950">
    <property type="term" value="P:response to stress"/>
    <property type="evidence" value="ECO:0007669"/>
    <property type="project" value="TreeGrafter"/>
</dbReference>
<dbReference type="Proteomes" id="UP000002429">
    <property type="component" value="Chromosome"/>
</dbReference>
<organism evidence="5 6">
    <name type="scientific">Cupriavidus metallidurans (strain ATCC 43123 / DSM 2839 / NBRC 102507 / CH34)</name>
    <name type="common">Ralstonia metallidurans</name>
    <dbReference type="NCBI Taxonomy" id="266264"/>
    <lineage>
        <taxon>Bacteria</taxon>
        <taxon>Pseudomonadati</taxon>
        <taxon>Pseudomonadota</taxon>
        <taxon>Betaproteobacteria</taxon>
        <taxon>Burkholderiales</taxon>
        <taxon>Burkholderiaceae</taxon>
        <taxon>Cupriavidus</taxon>
    </lineage>
</organism>
<dbReference type="Gene3D" id="1.10.10.10">
    <property type="entry name" value="Winged helix-like DNA-binding domain superfamily/Winged helix DNA-binding domain"/>
    <property type="match status" value="1"/>
</dbReference>
<evidence type="ECO:0000256" key="2">
    <source>
        <dbReference type="ARBA" id="ARBA00023125"/>
    </source>
</evidence>
<evidence type="ECO:0000313" key="5">
    <source>
        <dbReference type="EMBL" id="ABF08904.1"/>
    </source>
</evidence>
<dbReference type="InterPro" id="IPR039422">
    <property type="entry name" value="MarR/SlyA-like"/>
</dbReference>
<dbReference type="InterPro" id="IPR023187">
    <property type="entry name" value="Tscrpt_reg_MarR-type_CS"/>
</dbReference>
<protein>
    <submittedName>
        <fullName evidence="5">Transcriptional regulator, MarR-family</fullName>
    </submittedName>
</protein>
<dbReference type="PANTHER" id="PTHR33164:SF43">
    <property type="entry name" value="HTH-TYPE TRANSCRIPTIONAL REPRESSOR YETL"/>
    <property type="match status" value="1"/>
</dbReference>
<dbReference type="PRINTS" id="PR00598">
    <property type="entry name" value="HTHMARR"/>
</dbReference>
<dbReference type="STRING" id="266264.Rmet_2025"/>
<accession>Q1LLS2</accession>
<proteinExistence type="predicted"/>
<evidence type="ECO:0000259" key="4">
    <source>
        <dbReference type="PROSITE" id="PS50995"/>
    </source>
</evidence>
<dbReference type="CDD" id="cd00090">
    <property type="entry name" value="HTH_ARSR"/>
    <property type="match status" value="1"/>
</dbReference>
<keyword evidence="3" id="KW-0804">Transcription</keyword>
<feature type="domain" description="HTH marR-type" evidence="4">
    <location>
        <begin position="43"/>
        <end position="175"/>
    </location>
</feature>
<dbReference type="SUPFAM" id="SSF46785">
    <property type="entry name" value="Winged helix' DNA-binding domain"/>
    <property type="match status" value="1"/>
</dbReference>
<keyword evidence="1" id="KW-0805">Transcription regulation</keyword>
<dbReference type="PROSITE" id="PS01117">
    <property type="entry name" value="HTH_MARR_1"/>
    <property type="match status" value="1"/>
</dbReference>
<dbReference type="PROSITE" id="PS50995">
    <property type="entry name" value="HTH_MARR_2"/>
    <property type="match status" value="1"/>
</dbReference>
<dbReference type="SMART" id="SM00347">
    <property type="entry name" value="HTH_MARR"/>
    <property type="match status" value="1"/>
</dbReference>
<evidence type="ECO:0000256" key="3">
    <source>
        <dbReference type="ARBA" id="ARBA00023163"/>
    </source>
</evidence>
<dbReference type="HOGENOM" id="CLU_083287_18_5_4"/>
<dbReference type="InterPro" id="IPR000835">
    <property type="entry name" value="HTH_MarR-typ"/>
</dbReference>
<sequence length="193" mass="21507">MANFYCCRIISTCLYLPRQRLQRQEMTSNTPGDLFDPDHYEIGKSVGYLLARAKSALSQGVEQEVSSLDMTHAQASCLMMLAKGEATTVTDLARNLNTDAGSVTRLLSRMEKRGLIERTRRDDDRRVVDLSLTAEGEAMVEKLPVVFCNVMRRHFVGFSQEEIETLRDMLLRLIANNGGIGSAASCPLDRNTG</sequence>
<dbReference type="InterPro" id="IPR011991">
    <property type="entry name" value="ArsR-like_HTH"/>
</dbReference>